<sequence length="199" mass="23582">MNQRSINANSCQYEQNIMPIIVYSIYGITLIRNVSFLRILQKQKFHQYTKIKQRQTFYLYPTEGEFYQNYLSDSMSNYEITCKMHPQVPNVQLKNQVFRTKGNKFISLSSNNTHFGTLSNNNEVVIYQWKNQIIQQVGQSVHIESSFNCFNINLSKDFSILIDCYYNDEFILIQLIDSQSIIAYSIQSQYLLRPKYNQQ</sequence>
<organism evidence="2 3">
    <name type="scientific">Paramecium octaurelia</name>
    <dbReference type="NCBI Taxonomy" id="43137"/>
    <lineage>
        <taxon>Eukaryota</taxon>
        <taxon>Sar</taxon>
        <taxon>Alveolata</taxon>
        <taxon>Ciliophora</taxon>
        <taxon>Intramacronucleata</taxon>
        <taxon>Oligohymenophorea</taxon>
        <taxon>Peniculida</taxon>
        <taxon>Parameciidae</taxon>
        <taxon>Paramecium</taxon>
    </lineage>
</organism>
<keyword evidence="1" id="KW-0812">Transmembrane</keyword>
<keyword evidence="1" id="KW-1133">Transmembrane helix</keyword>
<dbReference type="AlphaFoldDB" id="A0A8S1VX20"/>
<evidence type="ECO:0008006" key="4">
    <source>
        <dbReference type="Google" id="ProtNLM"/>
    </source>
</evidence>
<evidence type="ECO:0000256" key="1">
    <source>
        <dbReference type="SAM" id="Phobius"/>
    </source>
</evidence>
<feature type="transmembrane region" description="Helical" evidence="1">
    <location>
        <begin position="20"/>
        <end position="40"/>
    </location>
</feature>
<evidence type="ECO:0000313" key="2">
    <source>
        <dbReference type="EMBL" id="CAD8181341.1"/>
    </source>
</evidence>
<keyword evidence="1" id="KW-0472">Membrane</keyword>
<comment type="caution">
    <text evidence="2">The sequence shown here is derived from an EMBL/GenBank/DDBJ whole genome shotgun (WGS) entry which is preliminary data.</text>
</comment>
<protein>
    <recommendedName>
        <fullName evidence="4">Transmembrane protein</fullName>
    </recommendedName>
</protein>
<proteinExistence type="predicted"/>
<dbReference type="OrthoDB" id="312234at2759"/>
<reference evidence="2" key="1">
    <citation type="submission" date="2021-01" db="EMBL/GenBank/DDBJ databases">
        <authorList>
            <consortium name="Genoscope - CEA"/>
            <person name="William W."/>
        </authorList>
    </citation>
    <scope>NUCLEOTIDE SEQUENCE</scope>
</reference>
<dbReference type="EMBL" id="CAJJDP010000075">
    <property type="protein sequence ID" value="CAD8181341.1"/>
    <property type="molecule type" value="Genomic_DNA"/>
</dbReference>
<keyword evidence="3" id="KW-1185">Reference proteome</keyword>
<gene>
    <name evidence="2" type="ORF">POCTA_138.1.T0760266</name>
</gene>
<accession>A0A8S1VX20</accession>
<dbReference type="Proteomes" id="UP000683925">
    <property type="component" value="Unassembled WGS sequence"/>
</dbReference>
<evidence type="ECO:0000313" key="3">
    <source>
        <dbReference type="Proteomes" id="UP000683925"/>
    </source>
</evidence>
<name>A0A8S1VX20_PAROT</name>